<evidence type="ECO:0000256" key="2">
    <source>
        <dbReference type="ARBA" id="ARBA00008978"/>
    </source>
</evidence>
<dbReference type="Proteomes" id="UP000838412">
    <property type="component" value="Chromosome 11"/>
</dbReference>
<gene>
    <name evidence="10" type="primary">SSU72</name>
    <name evidence="10" type="ORF">BLAG_LOCUS3612</name>
</gene>
<dbReference type="EC" id="3.1.3.16" evidence="9"/>
<evidence type="ECO:0000256" key="4">
    <source>
        <dbReference type="ARBA" id="ARBA00022801"/>
    </source>
</evidence>
<comment type="catalytic activity">
    <reaction evidence="7 9">
        <text>O-phospho-L-seryl-[protein] + H2O = L-seryl-[protein] + phosphate</text>
        <dbReference type="Rhea" id="RHEA:20629"/>
        <dbReference type="Rhea" id="RHEA-COMP:9863"/>
        <dbReference type="Rhea" id="RHEA-COMP:11604"/>
        <dbReference type="ChEBI" id="CHEBI:15377"/>
        <dbReference type="ChEBI" id="CHEBI:29999"/>
        <dbReference type="ChEBI" id="CHEBI:43474"/>
        <dbReference type="ChEBI" id="CHEBI:83421"/>
        <dbReference type="EC" id="3.1.3.16"/>
    </reaction>
</comment>
<evidence type="ECO:0000313" key="11">
    <source>
        <dbReference type="Proteomes" id="UP000838412"/>
    </source>
</evidence>
<evidence type="ECO:0000256" key="3">
    <source>
        <dbReference type="ARBA" id="ARBA00022664"/>
    </source>
</evidence>
<keyword evidence="6 9" id="KW-0539">Nucleus</keyword>
<evidence type="ECO:0000256" key="8">
    <source>
        <dbReference type="ARBA" id="ARBA00048336"/>
    </source>
</evidence>
<name>A0A8J9VYT7_BRALA</name>
<dbReference type="Pfam" id="PF04722">
    <property type="entry name" value="Ssu72"/>
    <property type="match status" value="1"/>
</dbReference>
<dbReference type="AlphaFoldDB" id="A0A8J9VYT7"/>
<keyword evidence="11" id="KW-1185">Reference proteome</keyword>
<dbReference type="GO" id="GO:0006397">
    <property type="term" value="P:mRNA processing"/>
    <property type="evidence" value="ECO:0007669"/>
    <property type="project" value="UniProtKB-KW"/>
</dbReference>
<reference evidence="10" key="1">
    <citation type="submission" date="2022-01" db="EMBL/GenBank/DDBJ databases">
        <authorList>
            <person name="Braso-Vives M."/>
        </authorList>
    </citation>
    <scope>NUCLEOTIDE SEQUENCE</scope>
</reference>
<dbReference type="InterPro" id="IPR006811">
    <property type="entry name" value="RNA_pol_II_suA"/>
</dbReference>
<dbReference type="OrthoDB" id="57957at2759"/>
<dbReference type="GO" id="GO:0005634">
    <property type="term" value="C:nucleus"/>
    <property type="evidence" value="ECO:0007669"/>
    <property type="project" value="UniProtKB-SubCell"/>
</dbReference>
<comment type="similarity">
    <text evidence="2 9">Belongs to the SSU72 phosphatase family.</text>
</comment>
<comment type="catalytic activity">
    <reaction evidence="8 9">
        <text>O-phospho-L-threonyl-[protein] + H2O = L-threonyl-[protein] + phosphate</text>
        <dbReference type="Rhea" id="RHEA:47004"/>
        <dbReference type="Rhea" id="RHEA-COMP:11060"/>
        <dbReference type="Rhea" id="RHEA-COMP:11605"/>
        <dbReference type="ChEBI" id="CHEBI:15377"/>
        <dbReference type="ChEBI" id="CHEBI:30013"/>
        <dbReference type="ChEBI" id="CHEBI:43474"/>
        <dbReference type="ChEBI" id="CHEBI:61977"/>
        <dbReference type="EC" id="3.1.3.16"/>
    </reaction>
</comment>
<comment type="function">
    <text evidence="9">Protein phosphatase that catalyzes the dephosphorylation of the C-terminal domain of RNA polymerase II. Plays a role in RNA processing and termination.</text>
</comment>
<evidence type="ECO:0000256" key="6">
    <source>
        <dbReference type="ARBA" id="ARBA00023242"/>
    </source>
</evidence>
<sequence length="147" mass="16284">AKERFDIVVTCEERVYDQVVEGTAILDSQGHMGGGAVDGPAGAESSCQSVGVTVRRAERVYDHIGEDAAILYFRYLETRDSGADAPVHVINIDIQDNHEEATIGAFLICDLCQMLQDSDDLENDMDEILQAFEEKCNRPILHTVSFY</sequence>
<accession>A0A8J9VYT7</accession>
<keyword evidence="5 9" id="KW-0904">Protein phosphatase</keyword>
<protein>
    <recommendedName>
        <fullName evidence="9">RNA polymerase II subunit A C-terminal domain phosphatase SSU72</fullName>
        <shortName evidence="9">CTD phosphatase SSU72</shortName>
        <ecNumber evidence="9">3.1.3.16</ecNumber>
    </recommendedName>
</protein>
<comment type="subcellular location">
    <subcellularLocation>
        <location evidence="1 9">Nucleus</location>
    </subcellularLocation>
</comment>
<evidence type="ECO:0000256" key="7">
    <source>
        <dbReference type="ARBA" id="ARBA00047761"/>
    </source>
</evidence>
<proteinExistence type="inferred from homology"/>
<feature type="non-terminal residue" evidence="10">
    <location>
        <position position="1"/>
    </location>
</feature>
<evidence type="ECO:0000256" key="1">
    <source>
        <dbReference type="ARBA" id="ARBA00004123"/>
    </source>
</evidence>
<keyword evidence="3 9" id="KW-0507">mRNA processing</keyword>
<dbReference type="EMBL" id="OV696696">
    <property type="protein sequence ID" value="CAH1239261.1"/>
    <property type="molecule type" value="Genomic_DNA"/>
</dbReference>
<evidence type="ECO:0000256" key="5">
    <source>
        <dbReference type="ARBA" id="ARBA00022912"/>
    </source>
</evidence>
<evidence type="ECO:0000313" key="10">
    <source>
        <dbReference type="EMBL" id="CAH1239261.1"/>
    </source>
</evidence>
<evidence type="ECO:0000256" key="9">
    <source>
        <dbReference type="RuleBase" id="RU369031"/>
    </source>
</evidence>
<organism evidence="10 11">
    <name type="scientific">Branchiostoma lanceolatum</name>
    <name type="common">Common lancelet</name>
    <name type="synonym">Amphioxus lanceolatum</name>
    <dbReference type="NCBI Taxonomy" id="7740"/>
    <lineage>
        <taxon>Eukaryota</taxon>
        <taxon>Metazoa</taxon>
        <taxon>Chordata</taxon>
        <taxon>Cephalochordata</taxon>
        <taxon>Leptocardii</taxon>
        <taxon>Amphioxiformes</taxon>
        <taxon>Branchiostomatidae</taxon>
        <taxon>Branchiostoma</taxon>
    </lineage>
</organism>
<dbReference type="GO" id="GO:0004722">
    <property type="term" value="F:protein serine/threonine phosphatase activity"/>
    <property type="evidence" value="ECO:0007669"/>
    <property type="project" value="UniProtKB-UniRule"/>
</dbReference>
<keyword evidence="4 9" id="KW-0378">Hydrolase</keyword>
<dbReference type="PANTHER" id="PTHR20383">
    <property type="entry name" value="RNA POLYMERASE II SUBUNIT A C-TERMINAL DOMAIN PHOSPHATASE"/>
    <property type="match status" value="1"/>
</dbReference>
<dbReference type="Gene3D" id="3.40.50.2300">
    <property type="match status" value="1"/>
</dbReference>